<keyword evidence="3" id="KW-1185">Reference proteome</keyword>
<protein>
    <submittedName>
        <fullName evidence="2">Uncharacterized protein</fullName>
    </submittedName>
</protein>
<evidence type="ECO:0000313" key="2">
    <source>
        <dbReference type="EMBL" id="CAJ1894048.1"/>
    </source>
</evidence>
<feature type="compositionally biased region" description="Basic residues" evidence="1">
    <location>
        <begin position="267"/>
        <end position="278"/>
    </location>
</feature>
<feature type="compositionally biased region" description="Acidic residues" evidence="1">
    <location>
        <begin position="120"/>
        <end position="130"/>
    </location>
</feature>
<feature type="compositionally biased region" description="Polar residues" evidence="1">
    <location>
        <begin position="712"/>
        <end position="727"/>
    </location>
</feature>
<feature type="compositionally biased region" description="Gly residues" evidence="1">
    <location>
        <begin position="201"/>
        <end position="215"/>
    </location>
</feature>
<dbReference type="Proteomes" id="UP001295423">
    <property type="component" value="Unassembled WGS sequence"/>
</dbReference>
<feature type="compositionally biased region" description="Basic and acidic residues" evidence="1">
    <location>
        <begin position="237"/>
        <end position="247"/>
    </location>
</feature>
<dbReference type="AlphaFoldDB" id="A0AAD2CK62"/>
<organism evidence="2 3">
    <name type="scientific">Cylindrotheca closterium</name>
    <dbReference type="NCBI Taxonomy" id="2856"/>
    <lineage>
        <taxon>Eukaryota</taxon>
        <taxon>Sar</taxon>
        <taxon>Stramenopiles</taxon>
        <taxon>Ochrophyta</taxon>
        <taxon>Bacillariophyta</taxon>
        <taxon>Bacillariophyceae</taxon>
        <taxon>Bacillariophycidae</taxon>
        <taxon>Bacillariales</taxon>
        <taxon>Bacillariaceae</taxon>
        <taxon>Cylindrotheca</taxon>
    </lineage>
</organism>
<feature type="region of interest" description="Disordered" evidence="1">
    <location>
        <begin position="1"/>
        <end position="291"/>
    </location>
</feature>
<name>A0AAD2CK62_9STRA</name>
<feature type="compositionally biased region" description="Acidic residues" evidence="1">
    <location>
        <begin position="140"/>
        <end position="180"/>
    </location>
</feature>
<accession>A0AAD2CK62</accession>
<reference evidence="2" key="1">
    <citation type="submission" date="2023-08" db="EMBL/GenBank/DDBJ databases">
        <authorList>
            <person name="Audoor S."/>
            <person name="Bilcke G."/>
        </authorList>
    </citation>
    <scope>NUCLEOTIDE SEQUENCE</scope>
</reference>
<comment type="caution">
    <text evidence="2">The sequence shown here is derived from an EMBL/GenBank/DDBJ whole genome shotgun (WGS) entry which is preliminary data.</text>
</comment>
<feature type="compositionally biased region" description="Pro residues" evidence="1">
    <location>
        <begin position="665"/>
        <end position="676"/>
    </location>
</feature>
<sequence length="727" mass="79377">MAEEDGAEMETLTSPDGRRRDRNNDQRRRGLGGLGRGGRRRRGNGDDRSNLNEEEQRRIRKWGPRGVMRRIRGKGIPGQEGEKPEGESLLTDNGDGGFYDNDPYGDMDYDEEESRPITDLGDDGEDDNFLDPEGYIDYSQNDDEEDDEEVCGGEEDEDESEEENDDEDEEDDDGEYEEAGTGEAGQSGRYDDEYGDSSYRDGGGGSYHDGGGYSNNGGSYRDGEESNDRGGYTDGDGEYRQDYDGSSRGRGNRSRGRPRNPLLRQLSKIRRPGRRGRGRNSSSSNLDHTNLIRSDVSDPYWNSNANVSGRIEGFGSKPEIEQHRNLRQMLKNFRDKRIATHKGETGMKRMSMGGDPLKKKNWIERIDNALDNLADAALTHPGFEGYMSSTARTVTTQKKSTSTNNAKQSYLRGQFGDDNAYIIYLEGEKVATELEVISYRNRIKELEAQIRKLKGIEDGGDGDSSNSDSSNASDYSDGGGKDEKESEIEWQTGVPEEGVLIDIEGTTTAPSNEKDTSPAAVANLLETPPDGQIREKIVQTSKAPSKAVLMGSPAKKQIYQKKAAGTNKETSTGQTKGALVDLSVRDEAKDIVDSILAGLLNDTKVTSLLDEDEEEEVAESLLSLKLDSPADQSETVVPEAQNTHSTTSIGQENTDAAEPAVDLLPEPPAEAPPEPPTDTEEAPEATPNAESTKPTGAPPEPPADAEEAPEATNNTGSTTTAEAKSEE</sequence>
<evidence type="ECO:0000313" key="3">
    <source>
        <dbReference type="Proteomes" id="UP001295423"/>
    </source>
</evidence>
<evidence type="ECO:0000256" key="1">
    <source>
        <dbReference type="SAM" id="MobiDB-lite"/>
    </source>
</evidence>
<feature type="compositionally biased region" description="Low complexity" evidence="1">
    <location>
        <begin position="463"/>
        <end position="476"/>
    </location>
</feature>
<gene>
    <name evidence="2" type="ORF">CYCCA115_LOCUS138</name>
</gene>
<proteinExistence type="predicted"/>
<feature type="compositionally biased region" description="Basic residues" evidence="1">
    <location>
        <begin position="58"/>
        <end position="73"/>
    </location>
</feature>
<feature type="region of interest" description="Disordered" evidence="1">
    <location>
        <begin position="619"/>
        <end position="727"/>
    </location>
</feature>
<dbReference type="EMBL" id="CAKOGP040000001">
    <property type="protein sequence ID" value="CAJ1894048.1"/>
    <property type="molecule type" value="Genomic_DNA"/>
</dbReference>
<feature type="region of interest" description="Disordered" evidence="1">
    <location>
        <begin position="455"/>
        <end position="497"/>
    </location>
</feature>
<feature type="compositionally biased region" description="Polar residues" evidence="1">
    <location>
        <begin position="630"/>
        <end position="654"/>
    </location>
</feature>
<feature type="compositionally biased region" description="Basic and acidic residues" evidence="1">
    <location>
        <begin position="43"/>
        <end position="57"/>
    </location>
</feature>
<feature type="compositionally biased region" description="Acidic residues" evidence="1">
    <location>
        <begin position="103"/>
        <end position="113"/>
    </location>
</feature>
<feature type="compositionally biased region" description="Basic and acidic residues" evidence="1">
    <location>
        <begin position="16"/>
        <end position="28"/>
    </location>
</feature>